<protein>
    <submittedName>
        <fullName evidence="1">RAMP superfamily protein</fullName>
    </submittedName>
</protein>
<dbReference type="OrthoDB" id="9813956at2"/>
<dbReference type="Proteomes" id="UP000031532">
    <property type="component" value="Unassembled WGS sequence"/>
</dbReference>
<comment type="caution">
    <text evidence="1">The sequence shown here is derived from an EMBL/GenBank/DDBJ whole genome shotgun (WGS) entry which is preliminary data.</text>
</comment>
<keyword evidence="2" id="KW-1185">Reference proteome</keyword>
<evidence type="ECO:0000313" key="1">
    <source>
        <dbReference type="EMBL" id="NHC34324.1"/>
    </source>
</evidence>
<reference evidence="1 2" key="1">
    <citation type="journal article" date="2015" name="Genome Announc.">
        <title>Draft Genome Sequence of the Terrestrial Cyanobacterium Scytonema millei VB511283, Isolated from Eastern India.</title>
        <authorList>
            <person name="Sen D."/>
            <person name="Chandrababunaidu M.M."/>
            <person name="Singh D."/>
            <person name="Sanghi N."/>
            <person name="Ghorai A."/>
            <person name="Mishra G.P."/>
            <person name="Madduluri M."/>
            <person name="Adhikary S.P."/>
            <person name="Tripathy S."/>
        </authorList>
    </citation>
    <scope>NUCLEOTIDE SEQUENCE [LARGE SCALE GENOMIC DNA]</scope>
    <source>
        <strain evidence="1 2">VB511283</strain>
    </source>
</reference>
<organism evidence="1 2">
    <name type="scientific">Scytonema millei VB511283</name>
    <dbReference type="NCBI Taxonomy" id="1245923"/>
    <lineage>
        <taxon>Bacteria</taxon>
        <taxon>Bacillati</taxon>
        <taxon>Cyanobacteriota</taxon>
        <taxon>Cyanophyceae</taxon>
        <taxon>Nostocales</taxon>
        <taxon>Scytonemataceae</taxon>
        <taxon>Scytonema</taxon>
    </lineage>
</organism>
<dbReference type="RefSeq" id="WP_039715688.1">
    <property type="nucleotide sequence ID" value="NZ_JTJC03000001.1"/>
</dbReference>
<dbReference type="EMBL" id="JTJC03000001">
    <property type="protein sequence ID" value="NHC34324.1"/>
    <property type="molecule type" value="Genomic_DNA"/>
</dbReference>
<proteinExistence type="predicted"/>
<evidence type="ECO:0000313" key="2">
    <source>
        <dbReference type="Proteomes" id="UP000031532"/>
    </source>
</evidence>
<sequence length="562" mass="63625">MPIHDAAKKVPLLFRAQIDGRCQPHRIIKGQKSDAIQWADEWVDKADSDVREFGAEVKTRAFTLSWRFVTNGGQDDGTIRPVIGAKGLPFYPGSSMKGVFRRACTPQQAERYCGKSLSGGDYEPGILRFHGGYPADDNWKQNLVDIVHPQQDWQVKNDDKDKGAFAQISLYKPKLRFGISSSIPLADEEWKTIWEIWKQALSTGIGCRVCAGYGQPDKFLGGDILYRTQLRGQGQAAKLLDGTGEFRPNIFRASLRGHALRLFGGMTDENSANRLVDELFGGVQGQGTVGLLSMNFRDSSLILSSFSRGAFAQPTYEVEGELSWLLTQKLPSTQQQEALAKLVKALTRFAMLLGGFGKSWRRADHRLFFPEYYEGANEGRKPLIGCHWQWSGERSLRFDVPVRKLDSVGSFIEEVRQIAREWIQLRGIIPNSAQCTPWREAWHPDNVQVWGRLANDAEDCEAIRWLHSPYREAIPTAKIAEGSIYCSHITGQVGQVGRLWHRMFPVVRLVKIPHEPDSKPIPKQTHQYFELLTFFSDRSPKSADFLNFLQSQPNSFQQLWSH</sequence>
<accession>A0A9X5E523</accession>
<dbReference type="AlphaFoldDB" id="A0A9X5E523"/>
<name>A0A9X5E523_9CYAN</name>
<gene>
    <name evidence="1" type="ORF">QH73_0006565</name>
</gene>